<protein>
    <submittedName>
        <fullName evidence="1">Uncharacterized protein</fullName>
    </submittedName>
</protein>
<dbReference type="EMBL" id="JRPK02000050">
    <property type="protein sequence ID" value="TLD95136.1"/>
    <property type="molecule type" value="Genomic_DNA"/>
</dbReference>
<proteinExistence type="predicted"/>
<name>A0A4U8T6C7_9HELI</name>
<dbReference type="AlphaFoldDB" id="A0A4U8T6C7"/>
<comment type="caution">
    <text evidence="1">The sequence shown here is derived from an EMBL/GenBank/DDBJ whole genome shotgun (WGS) entry which is preliminary data.</text>
</comment>
<evidence type="ECO:0000313" key="2">
    <source>
        <dbReference type="Proteomes" id="UP000029861"/>
    </source>
</evidence>
<dbReference type="Proteomes" id="UP000029861">
    <property type="component" value="Unassembled WGS sequence"/>
</dbReference>
<sequence>MSAMRELDFIITKAVLKNAYGTEISTYENTNKLPINTCRDYYDSNLGILYIHEGDGKLPLDLALKPLLYLKQALLHECFINELDKALVGEKYNTRLFKNAVDEFKLINNFENKLTHTGFIQTICKLIAKIA</sequence>
<organism evidence="1 2">
    <name type="scientific">Helicobacter trogontum</name>
    <dbReference type="NCBI Taxonomy" id="50960"/>
    <lineage>
        <taxon>Bacteria</taxon>
        <taxon>Pseudomonadati</taxon>
        <taxon>Campylobacterota</taxon>
        <taxon>Epsilonproteobacteria</taxon>
        <taxon>Campylobacterales</taxon>
        <taxon>Helicobacteraceae</taxon>
        <taxon>Helicobacter</taxon>
    </lineage>
</organism>
<accession>A0A4U8T6C7</accession>
<reference evidence="1 2" key="1">
    <citation type="journal article" date="2014" name="Genome Announc.">
        <title>Draft genome sequences of eight enterohepatic helicobacter species isolated from both laboratory and wild rodents.</title>
        <authorList>
            <person name="Sheh A."/>
            <person name="Shen Z."/>
            <person name="Fox J.G."/>
        </authorList>
    </citation>
    <scope>NUCLEOTIDE SEQUENCE [LARGE SCALE GENOMIC DNA]</scope>
    <source>
        <strain evidence="1 2">ATCC 49310</strain>
    </source>
</reference>
<dbReference type="RefSeq" id="WP_034322072.1">
    <property type="nucleotide sequence ID" value="NZ_FZNF01000073.1"/>
</dbReference>
<evidence type="ECO:0000313" key="1">
    <source>
        <dbReference type="EMBL" id="TLD95136.1"/>
    </source>
</evidence>
<gene>
    <name evidence="1" type="ORF">LS80_009565</name>
</gene>